<name>A0A7J6R0P2_PEROL</name>
<reference evidence="1 2" key="1">
    <citation type="submission" date="2020-04" db="EMBL/GenBank/DDBJ databases">
        <title>Perkinsus olseni comparative genomics.</title>
        <authorList>
            <person name="Bogema D.R."/>
        </authorList>
    </citation>
    <scope>NUCLEOTIDE SEQUENCE [LARGE SCALE GENOMIC DNA]</scope>
    <source>
        <strain evidence="1">ATCC PRA-205</strain>
    </source>
</reference>
<sequence length="75" mass="8127">MSSTLDAVEASIAESERYLQDRESRLSSEFTVRVDSLDVSPVGRSLTDERNSTGCSVRNANAPCAPRHTNGCLPL</sequence>
<dbReference type="EMBL" id="JABANM010025655">
    <property type="protein sequence ID" value="KAF4714244.1"/>
    <property type="molecule type" value="Genomic_DNA"/>
</dbReference>
<protein>
    <submittedName>
        <fullName evidence="1">Uncharacterized protein</fullName>
    </submittedName>
</protein>
<accession>A0A7J6R0P2</accession>
<proteinExistence type="predicted"/>
<evidence type="ECO:0000313" key="1">
    <source>
        <dbReference type="EMBL" id="KAF4714244.1"/>
    </source>
</evidence>
<gene>
    <name evidence="1" type="ORF">FOZ62_018411</name>
</gene>
<dbReference type="AlphaFoldDB" id="A0A7J6R0P2"/>
<evidence type="ECO:0000313" key="2">
    <source>
        <dbReference type="Proteomes" id="UP000574390"/>
    </source>
</evidence>
<dbReference type="Proteomes" id="UP000574390">
    <property type="component" value="Unassembled WGS sequence"/>
</dbReference>
<comment type="caution">
    <text evidence="1">The sequence shown here is derived from an EMBL/GenBank/DDBJ whole genome shotgun (WGS) entry which is preliminary data.</text>
</comment>
<organism evidence="1 2">
    <name type="scientific">Perkinsus olseni</name>
    <name type="common">Perkinsus atlanticus</name>
    <dbReference type="NCBI Taxonomy" id="32597"/>
    <lineage>
        <taxon>Eukaryota</taxon>
        <taxon>Sar</taxon>
        <taxon>Alveolata</taxon>
        <taxon>Perkinsozoa</taxon>
        <taxon>Perkinsea</taxon>
        <taxon>Perkinsida</taxon>
        <taxon>Perkinsidae</taxon>
        <taxon>Perkinsus</taxon>
    </lineage>
</organism>